<gene>
    <name evidence="1" type="ORF">ZYGR_0H03690</name>
</gene>
<dbReference type="EMBL" id="BDGX01000008">
    <property type="protein sequence ID" value="GAV47524.1"/>
    <property type="molecule type" value="Genomic_DNA"/>
</dbReference>
<comment type="caution">
    <text evidence="1">The sequence shown here is derived from an EMBL/GenBank/DDBJ whole genome shotgun (WGS) entry which is preliminary data.</text>
</comment>
<accession>A0A1Q2ZVW0</accession>
<protein>
    <submittedName>
        <fullName evidence="1">Uncharacterized protein</fullName>
    </submittedName>
</protein>
<evidence type="ECO:0000313" key="1">
    <source>
        <dbReference type="EMBL" id="GAV47524.1"/>
    </source>
</evidence>
<name>A0A1Q2ZVW0_ZYGRO</name>
<organism evidence="1 2">
    <name type="scientific">Zygosaccharomyces rouxii</name>
    <dbReference type="NCBI Taxonomy" id="4956"/>
    <lineage>
        <taxon>Eukaryota</taxon>
        <taxon>Fungi</taxon>
        <taxon>Dikarya</taxon>
        <taxon>Ascomycota</taxon>
        <taxon>Saccharomycotina</taxon>
        <taxon>Saccharomycetes</taxon>
        <taxon>Saccharomycetales</taxon>
        <taxon>Saccharomycetaceae</taxon>
        <taxon>Zygosaccharomyces</taxon>
    </lineage>
</organism>
<dbReference type="Proteomes" id="UP000187013">
    <property type="component" value="Unassembled WGS sequence"/>
</dbReference>
<dbReference type="AlphaFoldDB" id="A0A1Q2ZVW0"/>
<evidence type="ECO:0000313" key="2">
    <source>
        <dbReference type="Proteomes" id="UP000187013"/>
    </source>
</evidence>
<proteinExistence type="predicted"/>
<dbReference type="OrthoDB" id="4067558at2759"/>
<sequence>MLVRPIRWAHQGASKGPMSPHRLMYVKWGKPVGKSLLLSVGTFYSLYYLREYLATDENKKN</sequence>
<reference evidence="1 2" key="1">
    <citation type="submission" date="2016-08" db="EMBL/GenBank/DDBJ databases">
        <title>Draft genome sequence of allopolyploid Zygosaccharomyces rouxii.</title>
        <authorList>
            <person name="Watanabe J."/>
            <person name="Uehara K."/>
            <person name="Mogi Y."/>
            <person name="Tsukioka Y."/>
        </authorList>
    </citation>
    <scope>NUCLEOTIDE SEQUENCE [LARGE SCALE GENOMIC DNA]</scope>
    <source>
        <strain evidence="1 2">NBRC 110957</strain>
    </source>
</reference>